<name>A0A9W6TQW8_9STRA</name>
<evidence type="ECO:0000313" key="8">
    <source>
        <dbReference type="Proteomes" id="UP001165121"/>
    </source>
</evidence>
<keyword evidence="3" id="KW-0378">Hydrolase</keyword>
<feature type="domain" description="Purple acid phosphatase C-terminal" evidence="5">
    <location>
        <begin position="633"/>
        <end position="690"/>
    </location>
</feature>
<dbReference type="Gene3D" id="3.60.21.10">
    <property type="match status" value="1"/>
</dbReference>
<evidence type="ECO:0000259" key="5">
    <source>
        <dbReference type="Pfam" id="PF14008"/>
    </source>
</evidence>
<evidence type="ECO:0000259" key="6">
    <source>
        <dbReference type="Pfam" id="PF16656"/>
    </source>
</evidence>
<dbReference type="CDD" id="cd00839">
    <property type="entry name" value="MPP_PAPs"/>
    <property type="match status" value="1"/>
</dbReference>
<dbReference type="OrthoDB" id="45007at2759"/>
<dbReference type="SUPFAM" id="SSF56300">
    <property type="entry name" value="Metallo-dependent phosphatases"/>
    <property type="match status" value="1"/>
</dbReference>
<dbReference type="GO" id="GO:0046872">
    <property type="term" value="F:metal ion binding"/>
    <property type="evidence" value="ECO:0007669"/>
    <property type="project" value="InterPro"/>
</dbReference>
<dbReference type="Proteomes" id="UP001165121">
    <property type="component" value="Unassembled WGS sequence"/>
</dbReference>
<dbReference type="InterPro" id="IPR008963">
    <property type="entry name" value="Purple_acid_Pase-like_N"/>
</dbReference>
<dbReference type="InterPro" id="IPR025733">
    <property type="entry name" value="PAPs_C"/>
</dbReference>
<dbReference type="AlphaFoldDB" id="A0A9W6TQW8"/>
<evidence type="ECO:0000313" key="7">
    <source>
        <dbReference type="EMBL" id="GMF17962.1"/>
    </source>
</evidence>
<dbReference type="SUPFAM" id="SSF49363">
    <property type="entry name" value="Purple acid phosphatase, N-terminal domain"/>
    <property type="match status" value="1"/>
</dbReference>
<dbReference type="EMBL" id="BSXT01000114">
    <property type="protein sequence ID" value="GMF17962.1"/>
    <property type="molecule type" value="Genomic_DNA"/>
</dbReference>
<reference evidence="7" key="1">
    <citation type="submission" date="2023-04" db="EMBL/GenBank/DDBJ databases">
        <title>Phytophthora fragariaefolia NBRC 109709.</title>
        <authorList>
            <person name="Ichikawa N."/>
            <person name="Sato H."/>
            <person name="Tonouchi N."/>
        </authorList>
    </citation>
    <scope>NUCLEOTIDE SEQUENCE</scope>
    <source>
        <strain evidence="7">NBRC 109709</strain>
    </source>
</reference>
<dbReference type="InterPro" id="IPR004843">
    <property type="entry name" value="Calcineurin-like_PHP"/>
</dbReference>
<comment type="caution">
    <text evidence="7">The sequence shown here is derived from an EMBL/GenBank/DDBJ whole genome shotgun (WGS) entry which is preliminary data.</text>
</comment>
<dbReference type="InterPro" id="IPR015914">
    <property type="entry name" value="PAPs_N"/>
</dbReference>
<sequence length="724" mass="81145">MALLGKSRMIRATPLHTINVCVTKPRLFRSDRKLPTVEVAAADSVPYAVQDRRISPIVYSHVGKRTPAGGRPAVSNPPAMTHVRSPLMLLLLAALVTIAASEVAPPPPRAAVVAREQEPEDADDFEKREVENCVPYDIRSSVVGSRAVVEWATRRTYIRKVKLQKAHDRSPLLANPWRSCHDVAADVEVRYRRLGPNDTMLVTGETEEPFDRKEAITYTTEGATFTTHTAFIETEPGAAYEFIVGSVYHGWSAVHRLGMNLPFRGDEAERCRPKHVHTAYGLKPGSLAIQWMTKEFCGEGDAQLQLVEGYHAPIEVEGPNMTPVTAWANTTLFEDDGEKQSKRWLHVVKLEGLKPDTRYTYVVGNAHYASWSIPYVTKTAPAPVMVGDTHKPTRFLVTGDIGYQNAATLPMMQSEVAEGVVDGVVSVGDYAYDLNMVDGHVGDIFMQEIEPIAASVPFMVCPGNHEMHNTFSHYSQRFRLMPSNENEGVQTVHVGGRSKEAEPKEAPNNWFYSFDVGLVHFSVISTEIYFKKTFDVDGDVIARQEAWLDQDLTKANANRDNTPWLVVIGHRPMYCTSDNTNCGDKAAMLRDKLEDKFFAHGVDLYLCGHQHNYERAFDVYKSQTWKRTYNMRATTHILTGASGQYLTSIMRKAFERPVEVWDAFRNSIFGYSRMQVMNATHLHWQQVEADPENPAARGLYGKVVDDVWLVQEQHGSFAPIGTVS</sequence>
<accession>A0A9W6TQW8</accession>
<evidence type="ECO:0000259" key="4">
    <source>
        <dbReference type="Pfam" id="PF00149"/>
    </source>
</evidence>
<dbReference type="Pfam" id="PF14008">
    <property type="entry name" value="Metallophos_C"/>
    <property type="match status" value="1"/>
</dbReference>
<dbReference type="PANTHER" id="PTHR45867">
    <property type="entry name" value="PURPLE ACID PHOSPHATASE"/>
    <property type="match status" value="1"/>
</dbReference>
<protein>
    <recommendedName>
        <fullName evidence="3">Purple acid phosphatase</fullName>
        <ecNumber evidence="3">3.1.3.2</ecNumber>
    </recommendedName>
</protein>
<dbReference type="PANTHER" id="PTHR45867:SF10">
    <property type="entry name" value="PURPLE ACID PHOSPHATASE"/>
    <property type="match status" value="1"/>
</dbReference>
<dbReference type="EC" id="3.1.3.2" evidence="3"/>
<dbReference type="GO" id="GO:0003993">
    <property type="term" value="F:acid phosphatase activity"/>
    <property type="evidence" value="ECO:0007669"/>
    <property type="project" value="UniProtKB-EC"/>
</dbReference>
<dbReference type="Gene3D" id="2.60.40.380">
    <property type="entry name" value="Purple acid phosphatase-like, N-terminal"/>
    <property type="match status" value="1"/>
</dbReference>
<evidence type="ECO:0000256" key="2">
    <source>
        <dbReference type="ARBA" id="ARBA00023180"/>
    </source>
</evidence>
<dbReference type="Pfam" id="PF00149">
    <property type="entry name" value="Metallophos"/>
    <property type="match status" value="1"/>
</dbReference>
<proteinExistence type="inferred from homology"/>
<feature type="domain" description="Purple acid phosphatase N-terminal" evidence="6">
    <location>
        <begin position="273"/>
        <end position="379"/>
    </location>
</feature>
<organism evidence="7 8">
    <name type="scientific">Phytophthora fragariaefolia</name>
    <dbReference type="NCBI Taxonomy" id="1490495"/>
    <lineage>
        <taxon>Eukaryota</taxon>
        <taxon>Sar</taxon>
        <taxon>Stramenopiles</taxon>
        <taxon>Oomycota</taxon>
        <taxon>Peronosporomycetes</taxon>
        <taxon>Peronosporales</taxon>
        <taxon>Peronosporaceae</taxon>
        <taxon>Phytophthora</taxon>
    </lineage>
</organism>
<evidence type="ECO:0000256" key="3">
    <source>
        <dbReference type="RuleBase" id="RU361203"/>
    </source>
</evidence>
<keyword evidence="1" id="KW-0732">Signal</keyword>
<comment type="catalytic activity">
    <reaction evidence="3">
        <text>a phosphate monoester + H2O = an alcohol + phosphate</text>
        <dbReference type="Rhea" id="RHEA:15017"/>
        <dbReference type="ChEBI" id="CHEBI:15377"/>
        <dbReference type="ChEBI" id="CHEBI:30879"/>
        <dbReference type="ChEBI" id="CHEBI:43474"/>
        <dbReference type="ChEBI" id="CHEBI:67140"/>
        <dbReference type="EC" id="3.1.3.2"/>
    </reaction>
</comment>
<dbReference type="InterPro" id="IPR029052">
    <property type="entry name" value="Metallo-depent_PP-like"/>
</dbReference>
<keyword evidence="2" id="KW-0325">Glycoprotein</keyword>
<keyword evidence="8" id="KW-1185">Reference proteome</keyword>
<evidence type="ECO:0000256" key="1">
    <source>
        <dbReference type="ARBA" id="ARBA00022729"/>
    </source>
</evidence>
<gene>
    <name evidence="7" type="ORF">Pfra01_000142500</name>
</gene>
<dbReference type="Pfam" id="PF16656">
    <property type="entry name" value="Pur_ac_phosph_N"/>
    <property type="match status" value="1"/>
</dbReference>
<dbReference type="InterPro" id="IPR041792">
    <property type="entry name" value="MPP_PAP"/>
</dbReference>
<feature type="domain" description="Calcineurin-like phosphoesterase" evidence="4">
    <location>
        <begin position="394"/>
        <end position="613"/>
    </location>
</feature>
<comment type="similarity">
    <text evidence="3">Belongs to the metallophosphoesterase superfamily. Purple acid phosphatase family.</text>
</comment>